<reference evidence="9" key="1">
    <citation type="journal article" date="2019" name="Int. J. Syst. Evol. Microbiol.">
        <title>The Global Catalogue of Microorganisms (GCM) 10K type strain sequencing project: providing services to taxonomists for standard genome sequencing and annotation.</title>
        <authorList>
            <consortium name="The Broad Institute Genomics Platform"/>
            <consortium name="The Broad Institute Genome Sequencing Center for Infectious Disease"/>
            <person name="Wu L."/>
            <person name="Ma J."/>
        </authorList>
    </citation>
    <scope>NUCLEOTIDE SEQUENCE [LARGE SCALE GENOMIC DNA]</scope>
    <source>
        <strain evidence="9">CGMCC 4.7357</strain>
    </source>
</reference>
<sequence length="333" mass="38301">MRKYNHHMITKQLGSLSLVMTFVLVCALVATFAGCKKMIFDDLKDCNRGVYINLFDSVECASEASYPKLKELKLLLFDSEGTLMHIKDLQDVETAKDKEIFMPVPKPGRYRVVAWANLYKYFDIENIAPGKTKEEEMLFRIKSKNKIAQDITGLVAYQGKSKDFEIGQEVQFYAHTKINLREFTNRVNVRAVGLEEPRNFQIVLRSNNGTYNLNGDIRRDLQLQYPAEMKYPSNEKFPNEEDLFASFTTLRLITGMNNELAVYNIKTQEESFKCDLIGAILMSDAAANINLRCINDFEVLLKMKKCNCPGGYMVAEIWINDWLVHSYQVDLDV</sequence>
<dbReference type="PROSITE" id="PS51257">
    <property type="entry name" value="PROKAR_LIPOPROTEIN"/>
    <property type="match status" value="1"/>
</dbReference>
<evidence type="ECO:0000256" key="3">
    <source>
        <dbReference type="ARBA" id="ARBA00022729"/>
    </source>
</evidence>
<evidence type="ECO:0000313" key="9">
    <source>
        <dbReference type="Proteomes" id="UP001596020"/>
    </source>
</evidence>
<keyword evidence="5" id="KW-0564">Palmitate</keyword>
<keyword evidence="9" id="KW-1185">Reference proteome</keyword>
<comment type="subcellular location">
    <subcellularLocation>
        <location evidence="1">Cell outer membrane</location>
    </subcellularLocation>
</comment>
<organism evidence="8 9">
    <name type="scientific">Falsiporphyromonas endometrii</name>
    <dbReference type="NCBI Taxonomy" id="1387297"/>
    <lineage>
        <taxon>Bacteria</taxon>
        <taxon>Pseudomonadati</taxon>
        <taxon>Bacteroidota</taxon>
        <taxon>Bacteroidia</taxon>
        <taxon>Bacteroidales</taxon>
        <taxon>Porphyromonadaceae</taxon>
        <taxon>Falsiporphyromonas</taxon>
    </lineage>
</organism>
<evidence type="ECO:0000256" key="6">
    <source>
        <dbReference type="ARBA" id="ARBA00023237"/>
    </source>
</evidence>
<protein>
    <submittedName>
        <fullName evidence="8">FimB/Mfa2 family fimbrial subunit</fullName>
    </submittedName>
</protein>
<evidence type="ECO:0000256" key="2">
    <source>
        <dbReference type="ARBA" id="ARBA00007248"/>
    </source>
</evidence>
<keyword evidence="7" id="KW-0449">Lipoprotein</keyword>
<keyword evidence="3" id="KW-0732">Signal</keyword>
<evidence type="ECO:0000256" key="4">
    <source>
        <dbReference type="ARBA" id="ARBA00023136"/>
    </source>
</evidence>
<dbReference type="Proteomes" id="UP001596020">
    <property type="component" value="Unassembled WGS sequence"/>
</dbReference>
<evidence type="ECO:0000256" key="1">
    <source>
        <dbReference type="ARBA" id="ARBA00004442"/>
    </source>
</evidence>
<dbReference type="RefSeq" id="WP_380077673.1">
    <property type="nucleotide sequence ID" value="NZ_JBHSGO010000044.1"/>
</dbReference>
<evidence type="ECO:0000256" key="5">
    <source>
        <dbReference type="ARBA" id="ARBA00023139"/>
    </source>
</evidence>
<dbReference type="Gene3D" id="2.60.40.2090">
    <property type="match status" value="1"/>
</dbReference>
<keyword evidence="4" id="KW-0472">Membrane</keyword>
<dbReference type="Pfam" id="PF08842">
    <property type="entry name" value="Mfa2"/>
    <property type="match status" value="1"/>
</dbReference>
<dbReference type="EMBL" id="JBHSGO010000044">
    <property type="protein sequence ID" value="MFC4665490.1"/>
    <property type="molecule type" value="Genomic_DNA"/>
</dbReference>
<proteinExistence type="inferred from homology"/>
<evidence type="ECO:0000256" key="7">
    <source>
        <dbReference type="ARBA" id="ARBA00023288"/>
    </source>
</evidence>
<gene>
    <name evidence="8" type="ORF">ACFO3G_02510</name>
</gene>
<evidence type="ECO:0000313" key="8">
    <source>
        <dbReference type="EMBL" id="MFC4665490.1"/>
    </source>
</evidence>
<comment type="similarity">
    <text evidence="2">Belongs to the bacteroidetes fimbrillin superfamily. FimB/Mfa2 family.</text>
</comment>
<dbReference type="Gene3D" id="2.60.40.2100">
    <property type="match status" value="1"/>
</dbReference>
<name>A0ABV9K5R3_9PORP</name>
<accession>A0ABV9K5R3</accession>
<keyword evidence="6" id="KW-0998">Cell outer membrane</keyword>
<comment type="caution">
    <text evidence="8">The sequence shown here is derived from an EMBL/GenBank/DDBJ whole genome shotgun (WGS) entry which is preliminary data.</text>
</comment>
<dbReference type="InterPro" id="IPR014941">
    <property type="entry name" value="FimB/Mfa2/Mfa3"/>
</dbReference>